<feature type="transmembrane region" description="Helical" evidence="4">
    <location>
        <begin position="348"/>
        <end position="370"/>
    </location>
</feature>
<accession>A0ABX0P850</accession>
<dbReference type="Proteomes" id="UP000716322">
    <property type="component" value="Unassembled WGS sequence"/>
</dbReference>
<feature type="transmembrane region" description="Helical" evidence="4">
    <location>
        <begin position="172"/>
        <end position="191"/>
    </location>
</feature>
<feature type="transmembrane region" description="Helical" evidence="4">
    <location>
        <begin position="289"/>
        <end position="310"/>
    </location>
</feature>
<evidence type="ECO:0000313" key="6">
    <source>
        <dbReference type="EMBL" id="NIA53467.1"/>
    </source>
</evidence>
<name>A0ABX0P850_9BURK</name>
<dbReference type="InterPro" id="IPR020846">
    <property type="entry name" value="MFS_dom"/>
</dbReference>
<comment type="caution">
    <text evidence="6">The sequence shown here is derived from an EMBL/GenBank/DDBJ whole genome shotgun (WGS) entry which is preliminary data.</text>
</comment>
<feature type="transmembrane region" description="Helical" evidence="4">
    <location>
        <begin position="223"/>
        <end position="245"/>
    </location>
</feature>
<evidence type="ECO:0000256" key="2">
    <source>
        <dbReference type="ARBA" id="ARBA00022989"/>
    </source>
</evidence>
<reference evidence="6 7" key="1">
    <citation type="submission" date="2020-03" db="EMBL/GenBank/DDBJ databases">
        <title>Genome sequence of strain Massilia sp. TW-1.</title>
        <authorList>
            <person name="Chaudhary D.K."/>
        </authorList>
    </citation>
    <scope>NUCLEOTIDE SEQUENCE [LARGE SCALE GENOMIC DNA]</scope>
    <source>
        <strain evidence="6 7">TW-1</strain>
    </source>
</reference>
<feature type="transmembrane region" description="Helical" evidence="4">
    <location>
        <begin position="257"/>
        <end position="277"/>
    </location>
</feature>
<keyword evidence="3 4" id="KW-0472">Membrane</keyword>
<evidence type="ECO:0000256" key="1">
    <source>
        <dbReference type="ARBA" id="ARBA00022692"/>
    </source>
</evidence>
<feature type="domain" description="Major facilitator superfamily (MFS) profile" evidence="5">
    <location>
        <begin position="14"/>
        <end position="408"/>
    </location>
</feature>
<dbReference type="InterPro" id="IPR011701">
    <property type="entry name" value="MFS"/>
</dbReference>
<feature type="transmembrane region" description="Helical" evidence="4">
    <location>
        <begin position="83"/>
        <end position="114"/>
    </location>
</feature>
<feature type="transmembrane region" description="Helical" evidence="4">
    <location>
        <begin position="15"/>
        <end position="41"/>
    </location>
</feature>
<dbReference type="InterPro" id="IPR036259">
    <property type="entry name" value="MFS_trans_sf"/>
</dbReference>
<feature type="transmembrane region" description="Helical" evidence="4">
    <location>
        <begin position="382"/>
        <end position="401"/>
    </location>
</feature>
<organism evidence="6 7">
    <name type="scientific">Telluria antibiotica</name>
    <dbReference type="NCBI Taxonomy" id="2717319"/>
    <lineage>
        <taxon>Bacteria</taxon>
        <taxon>Pseudomonadati</taxon>
        <taxon>Pseudomonadota</taxon>
        <taxon>Betaproteobacteria</taxon>
        <taxon>Burkholderiales</taxon>
        <taxon>Oxalobacteraceae</taxon>
        <taxon>Telluria group</taxon>
        <taxon>Telluria</taxon>
    </lineage>
</organism>
<evidence type="ECO:0000259" key="5">
    <source>
        <dbReference type="PROSITE" id="PS50850"/>
    </source>
</evidence>
<dbReference type="EMBL" id="JAAQOM010000003">
    <property type="protein sequence ID" value="NIA53467.1"/>
    <property type="molecule type" value="Genomic_DNA"/>
</dbReference>
<protein>
    <submittedName>
        <fullName evidence="6">MFS transporter</fullName>
    </submittedName>
</protein>
<dbReference type="RefSeq" id="WP_166858012.1">
    <property type="nucleotide sequence ID" value="NZ_JAAQOM010000003.1"/>
</dbReference>
<keyword evidence="7" id="KW-1185">Reference proteome</keyword>
<feature type="transmembrane region" description="Helical" evidence="4">
    <location>
        <begin position="53"/>
        <end position="71"/>
    </location>
</feature>
<evidence type="ECO:0000256" key="4">
    <source>
        <dbReference type="SAM" id="Phobius"/>
    </source>
</evidence>
<dbReference type="Gene3D" id="1.20.1250.20">
    <property type="entry name" value="MFS general substrate transporter like domains"/>
    <property type="match status" value="2"/>
</dbReference>
<dbReference type="PANTHER" id="PTHR23527">
    <property type="entry name" value="BLL3282 PROTEIN"/>
    <property type="match status" value="1"/>
</dbReference>
<proteinExistence type="predicted"/>
<dbReference type="PANTHER" id="PTHR23527:SF1">
    <property type="entry name" value="BLL3282 PROTEIN"/>
    <property type="match status" value="1"/>
</dbReference>
<dbReference type="PROSITE" id="PS50850">
    <property type="entry name" value="MFS"/>
    <property type="match status" value="1"/>
</dbReference>
<dbReference type="SUPFAM" id="SSF103473">
    <property type="entry name" value="MFS general substrate transporter"/>
    <property type="match status" value="1"/>
</dbReference>
<feature type="transmembrane region" description="Helical" evidence="4">
    <location>
        <begin position="316"/>
        <end position="336"/>
    </location>
</feature>
<gene>
    <name evidence="6" type="ORF">HAV22_07345</name>
</gene>
<dbReference type="Pfam" id="PF07690">
    <property type="entry name" value="MFS_1"/>
    <property type="match status" value="1"/>
</dbReference>
<keyword evidence="1 4" id="KW-0812">Transmembrane</keyword>
<dbReference type="InterPro" id="IPR052952">
    <property type="entry name" value="MFS-Transporter"/>
</dbReference>
<evidence type="ECO:0000256" key="3">
    <source>
        <dbReference type="ARBA" id="ARBA00023136"/>
    </source>
</evidence>
<keyword evidence="2 4" id="KW-1133">Transmembrane helix</keyword>
<sequence length="412" mass="43634">MTTLPHDSRTSPYRWLILAVATVLQAGAAFVTQGIAALAGYLQKDLHLSATQVGFLVTASTLAPIFTLLFVGDLLDRKSERAIIGAGMLIMALGLVGAGVAPGFLALCAALFVIGMGYSTVQPGGSRSVSQWFKGHQLGIAMGVRQAGLPLGGAAAAAVLPFVVGLQGWRAAFLSSVAVVLAAGALFWAIYRPPTLPDRPAKRPVLTVFFLVRMVRQRWMQRVVWSGMALVGTQYGIVVFLMLFLRDRFGLPLHEGSWLLLLIQLCGGVGRIALSVWSDRCGRTGDRFLPVSVSMLVTCIGLAALVGLPVDASRAWLVGLVAVLGFFAMGWYGPWVTYIADSAPADSVGLALGAAMTVNQIAIVLTPPALGMIHDAARSYDAVWGTLVGWIVATLLLLRVLGRMHQTQAASV</sequence>
<evidence type="ECO:0000313" key="7">
    <source>
        <dbReference type="Proteomes" id="UP000716322"/>
    </source>
</evidence>